<sequence>MKENIKEGKTAAITAYFTIVGSLIAISMNAEPKNSFARFHIRQAFGLHLLFIAFGILSSNWGNIYSFFGLMLSYSILWFYGFFGALSEKKQSIPILGPYFQKWFTFIS</sequence>
<dbReference type="Proteomes" id="UP001595814">
    <property type="component" value="Unassembled WGS sequence"/>
</dbReference>
<evidence type="ECO:0008006" key="4">
    <source>
        <dbReference type="Google" id="ProtNLM"/>
    </source>
</evidence>
<evidence type="ECO:0000313" key="3">
    <source>
        <dbReference type="Proteomes" id="UP001595814"/>
    </source>
</evidence>
<gene>
    <name evidence="2" type="ORF">ACFOUT_17875</name>
</gene>
<reference evidence="3" key="1">
    <citation type="journal article" date="2019" name="Int. J. Syst. Evol. Microbiol.">
        <title>The Global Catalogue of Microorganisms (GCM) 10K type strain sequencing project: providing services to taxonomists for standard genome sequencing and annotation.</title>
        <authorList>
            <consortium name="The Broad Institute Genomics Platform"/>
            <consortium name="The Broad Institute Genome Sequencing Center for Infectious Disease"/>
            <person name="Wu L."/>
            <person name="Ma J."/>
        </authorList>
    </citation>
    <scope>NUCLEOTIDE SEQUENCE [LARGE SCALE GENOMIC DNA]</scope>
    <source>
        <strain evidence="3">CECT 7477</strain>
    </source>
</reference>
<proteinExistence type="predicted"/>
<evidence type="ECO:0000313" key="2">
    <source>
        <dbReference type="EMBL" id="MFC4097759.1"/>
    </source>
</evidence>
<comment type="caution">
    <text evidence="2">The sequence shown here is derived from an EMBL/GenBank/DDBJ whole genome shotgun (WGS) entry which is preliminary data.</text>
</comment>
<keyword evidence="1" id="KW-0812">Transmembrane</keyword>
<accession>A0ABV8JY69</accession>
<feature type="transmembrane region" description="Helical" evidence="1">
    <location>
        <begin position="64"/>
        <end position="86"/>
    </location>
</feature>
<evidence type="ECO:0000256" key="1">
    <source>
        <dbReference type="SAM" id="Phobius"/>
    </source>
</evidence>
<dbReference type="RefSeq" id="WP_192463068.1">
    <property type="nucleotide sequence ID" value="NZ_JACYFJ010000005.1"/>
</dbReference>
<keyword evidence="3" id="KW-1185">Reference proteome</keyword>
<keyword evidence="1" id="KW-0472">Membrane</keyword>
<protein>
    <recommendedName>
        <fullName evidence="4">Chloroplast import component protein (Tic20)</fullName>
    </recommendedName>
</protein>
<feature type="transmembrane region" description="Helical" evidence="1">
    <location>
        <begin position="41"/>
        <end position="58"/>
    </location>
</feature>
<feature type="transmembrane region" description="Helical" evidence="1">
    <location>
        <begin position="12"/>
        <end position="29"/>
    </location>
</feature>
<organism evidence="2 3">
    <name type="scientific">Euzebyella saccharophila</name>
    <dbReference type="NCBI Taxonomy" id="679664"/>
    <lineage>
        <taxon>Bacteria</taxon>
        <taxon>Pseudomonadati</taxon>
        <taxon>Bacteroidota</taxon>
        <taxon>Flavobacteriia</taxon>
        <taxon>Flavobacteriales</taxon>
        <taxon>Flavobacteriaceae</taxon>
        <taxon>Euzebyella</taxon>
    </lineage>
</organism>
<name>A0ABV8JY69_9FLAO</name>
<dbReference type="EMBL" id="JBHSAW010000025">
    <property type="protein sequence ID" value="MFC4097759.1"/>
    <property type="molecule type" value="Genomic_DNA"/>
</dbReference>
<keyword evidence="1" id="KW-1133">Transmembrane helix</keyword>